<dbReference type="eggNOG" id="COG3153">
    <property type="taxonomic scope" value="Bacteria"/>
</dbReference>
<dbReference type="PROSITE" id="PS51186">
    <property type="entry name" value="GNAT"/>
    <property type="match status" value="1"/>
</dbReference>
<proteinExistence type="predicted"/>
<dbReference type="Pfam" id="PF13508">
    <property type="entry name" value="Acetyltransf_7"/>
    <property type="match status" value="1"/>
</dbReference>
<dbReference type="GO" id="GO:0016747">
    <property type="term" value="F:acyltransferase activity, transferring groups other than amino-acyl groups"/>
    <property type="evidence" value="ECO:0007669"/>
    <property type="project" value="InterPro"/>
</dbReference>
<evidence type="ECO:0000313" key="2">
    <source>
        <dbReference type="EMBL" id="ADH90945.1"/>
    </source>
</evidence>
<dbReference type="Gene3D" id="3.40.630.30">
    <property type="match status" value="1"/>
</dbReference>
<keyword evidence="3" id="KW-1185">Reference proteome</keyword>
<evidence type="ECO:0000313" key="3">
    <source>
        <dbReference type="Proteomes" id="UP000006633"/>
    </source>
</evidence>
<organism evidence="2 3">
    <name type="scientific">Ancylobacter novellus (strain ATCC 8093 / DSM 506 / JCM 20403 / CCM 1077 / IAM 12100 / NBRC 12443 / NCIMB 10456)</name>
    <name type="common">Starkeya novella</name>
    <dbReference type="NCBI Taxonomy" id="639283"/>
    <lineage>
        <taxon>Bacteria</taxon>
        <taxon>Pseudomonadati</taxon>
        <taxon>Pseudomonadota</taxon>
        <taxon>Alphaproteobacteria</taxon>
        <taxon>Hyphomicrobiales</taxon>
        <taxon>Xanthobacteraceae</taxon>
        <taxon>Ancylobacter</taxon>
    </lineage>
</organism>
<accession>D7AAS8</accession>
<dbReference type="KEGG" id="sno:Snov_3675"/>
<name>D7AAS8_ANCN5</name>
<gene>
    <name evidence="2" type="ordered locus">Snov_3675</name>
</gene>
<feature type="domain" description="N-acetyltransferase" evidence="1">
    <location>
        <begin position="8"/>
        <end position="153"/>
    </location>
</feature>
<dbReference type="InterPro" id="IPR016181">
    <property type="entry name" value="Acyl_CoA_acyltransferase"/>
</dbReference>
<protein>
    <submittedName>
        <fullName evidence="2">GCN5-related N-acetyltransferase</fullName>
    </submittedName>
</protein>
<dbReference type="Proteomes" id="UP000006633">
    <property type="component" value="Chromosome"/>
</dbReference>
<reference evidence="2 3" key="1">
    <citation type="journal article" date="2012" name="Stand. Genomic Sci.">
        <title>Complete genome sequence of the facultatively chemolithoautotrophic and methylotrophic alpha Proteobacterium Starkeya novella type strain (ATCC 8093(T)).</title>
        <authorList>
            <person name="Kappler U."/>
            <person name="Davenport K."/>
            <person name="Beatson S."/>
            <person name="Lucas S."/>
            <person name="Lapidus A."/>
            <person name="Copeland A."/>
            <person name="Berry K.W."/>
            <person name="Glavina Del Rio T."/>
            <person name="Hammon N."/>
            <person name="Dalin E."/>
            <person name="Tice H."/>
            <person name="Pitluck S."/>
            <person name="Richardson P."/>
            <person name="Bruce D."/>
            <person name="Goodwin L.A."/>
            <person name="Han C."/>
            <person name="Tapia R."/>
            <person name="Detter J.C."/>
            <person name="Chang Y.J."/>
            <person name="Jeffries C.D."/>
            <person name="Land M."/>
            <person name="Hauser L."/>
            <person name="Kyrpides N.C."/>
            <person name="Goker M."/>
            <person name="Ivanova N."/>
            <person name="Klenk H.P."/>
            <person name="Woyke T."/>
        </authorList>
    </citation>
    <scope>NUCLEOTIDE SEQUENCE [LARGE SCALE GENOMIC DNA]</scope>
    <source>
        <strain evidence="3">ATCC 8093 / DSM 506 / JCM 20403 / CCM 1077 / IAM 12100 / NBRC 12443 / NCIMB 10456</strain>
    </source>
</reference>
<dbReference type="CDD" id="cd04301">
    <property type="entry name" value="NAT_SF"/>
    <property type="match status" value="1"/>
</dbReference>
<dbReference type="SUPFAM" id="SSF55729">
    <property type="entry name" value="Acyl-CoA N-acyltransferases (Nat)"/>
    <property type="match status" value="1"/>
</dbReference>
<dbReference type="EMBL" id="CP002026">
    <property type="protein sequence ID" value="ADH90945.1"/>
    <property type="molecule type" value="Genomic_DNA"/>
</dbReference>
<sequence>MGRSVHDMLIRNETVDDIPTISRLVTEAFRTLPQSTGTEARIIETLRAEGALALSLVAEEKGEVVGHLAASAARIGTQDGWSLIGPLAVLPSRHRQGVGTALMTEALRQLRVTSRGAALVGHPAYYGRFGFRAFPSLSVAGIPPEVVLALPFDGIEPRGELVHHPAFGVHQST</sequence>
<dbReference type="HOGENOM" id="CLU_081840_2_0_5"/>
<dbReference type="InterPro" id="IPR000182">
    <property type="entry name" value="GNAT_dom"/>
</dbReference>
<evidence type="ECO:0000259" key="1">
    <source>
        <dbReference type="PROSITE" id="PS51186"/>
    </source>
</evidence>
<dbReference type="STRING" id="639283.Snov_3675"/>
<dbReference type="AlphaFoldDB" id="D7AAS8"/>
<dbReference type="RefSeq" id="WP_013168446.1">
    <property type="nucleotide sequence ID" value="NC_014217.1"/>
</dbReference>